<dbReference type="OrthoDB" id="6796436at2759"/>
<dbReference type="AlphaFoldDB" id="A0A9P0DFC7"/>
<protein>
    <submittedName>
        <fullName evidence="1">Uncharacterized protein</fullName>
    </submittedName>
</protein>
<sequence>MNEEEIVLTHHIRILNENLLEPVTRIIKELQNKEMMAMRLPHLVFDKCLSDDDFAIFETGVKMCKHLTSDVPKLSVAFKVFCDDLFASFNCNIENSANNEWVRQKRMFFKFVGQLYAYEICTERKFLNDIANFFMDVGDEVHIEYLKSLVLQTARLKHAGMLYNNTKKRMEKMRIDGRINAVIRNLIDEALVAIRNNHN</sequence>
<gene>
    <name evidence="1" type="ORF">PSYICH_LOCUS15106</name>
</gene>
<dbReference type="EMBL" id="OV651821">
    <property type="protein sequence ID" value="CAH1115713.1"/>
    <property type="molecule type" value="Genomic_DNA"/>
</dbReference>
<evidence type="ECO:0000313" key="2">
    <source>
        <dbReference type="Proteomes" id="UP001153636"/>
    </source>
</evidence>
<proteinExistence type="predicted"/>
<accession>A0A9P0DFC7</accession>
<reference evidence="1" key="1">
    <citation type="submission" date="2022-01" db="EMBL/GenBank/DDBJ databases">
        <authorList>
            <person name="King R."/>
        </authorList>
    </citation>
    <scope>NUCLEOTIDE SEQUENCE</scope>
</reference>
<keyword evidence="2" id="KW-1185">Reference proteome</keyword>
<organism evidence="1 2">
    <name type="scientific">Psylliodes chrysocephalus</name>
    <dbReference type="NCBI Taxonomy" id="3402493"/>
    <lineage>
        <taxon>Eukaryota</taxon>
        <taxon>Metazoa</taxon>
        <taxon>Ecdysozoa</taxon>
        <taxon>Arthropoda</taxon>
        <taxon>Hexapoda</taxon>
        <taxon>Insecta</taxon>
        <taxon>Pterygota</taxon>
        <taxon>Neoptera</taxon>
        <taxon>Endopterygota</taxon>
        <taxon>Coleoptera</taxon>
        <taxon>Polyphaga</taxon>
        <taxon>Cucujiformia</taxon>
        <taxon>Chrysomeloidea</taxon>
        <taxon>Chrysomelidae</taxon>
        <taxon>Galerucinae</taxon>
        <taxon>Alticini</taxon>
        <taxon>Psylliodes</taxon>
    </lineage>
</organism>
<dbReference type="Proteomes" id="UP001153636">
    <property type="component" value="Chromosome 9"/>
</dbReference>
<evidence type="ECO:0000313" key="1">
    <source>
        <dbReference type="EMBL" id="CAH1115713.1"/>
    </source>
</evidence>
<name>A0A9P0DFC7_9CUCU</name>